<evidence type="ECO:0000256" key="2">
    <source>
        <dbReference type="SAM" id="Phobius"/>
    </source>
</evidence>
<dbReference type="VEuPathDB" id="AmoebaDB:NF0002190"/>
<dbReference type="OrthoDB" id="10482517at2759"/>
<accession>A0A6A5BGM6</accession>
<dbReference type="Proteomes" id="UP000444721">
    <property type="component" value="Unassembled WGS sequence"/>
</dbReference>
<keyword evidence="4" id="KW-1185">Reference proteome</keyword>
<dbReference type="VEuPathDB" id="AmoebaDB:FDP41_008325"/>
<dbReference type="EMBL" id="VFQX01000060">
    <property type="protein sequence ID" value="KAF0973621.1"/>
    <property type="molecule type" value="Genomic_DNA"/>
</dbReference>
<feature type="transmembrane region" description="Helical" evidence="2">
    <location>
        <begin position="294"/>
        <end position="312"/>
    </location>
</feature>
<proteinExistence type="predicted"/>
<comment type="caution">
    <text evidence="3">The sequence shown here is derived from an EMBL/GenBank/DDBJ whole genome shotgun (WGS) entry which is preliminary data.</text>
</comment>
<gene>
    <name evidence="3" type="ORF">FDP41_008325</name>
</gene>
<reference evidence="3 4" key="1">
    <citation type="journal article" date="2019" name="Sci. Rep.">
        <title>Nanopore sequencing improves the draft genome of the human pathogenic amoeba Naegleria fowleri.</title>
        <authorList>
            <person name="Liechti N."/>
            <person name="Schurch N."/>
            <person name="Bruggmann R."/>
            <person name="Wittwer M."/>
        </authorList>
    </citation>
    <scope>NUCLEOTIDE SEQUENCE [LARGE SCALE GENOMIC DNA]</scope>
    <source>
        <strain evidence="3 4">ATCC 30894</strain>
    </source>
</reference>
<dbReference type="RefSeq" id="XP_044558334.1">
    <property type="nucleotide sequence ID" value="XM_044712167.1"/>
</dbReference>
<feature type="transmembrane region" description="Helical" evidence="2">
    <location>
        <begin position="268"/>
        <end position="288"/>
    </location>
</feature>
<evidence type="ECO:0000313" key="4">
    <source>
        <dbReference type="Proteomes" id="UP000444721"/>
    </source>
</evidence>
<evidence type="ECO:0000256" key="1">
    <source>
        <dbReference type="SAM" id="MobiDB-lite"/>
    </source>
</evidence>
<keyword evidence="2" id="KW-1133">Transmembrane helix</keyword>
<dbReference type="GeneID" id="68115543"/>
<keyword evidence="2" id="KW-0812">Transmembrane</keyword>
<feature type="region of interest" description="Disordered" evidence="1">
    <location>
        <begin position="148"/>
        <end position="192"/>
    </location>
</feature>
<keyword evidence="2" id="KW-0472">Membrane</keyword>
<protein>
    <submittedName>
        <fullName evidence="3">Uncharacterized protein</fullName>
    </submittedName>
</protein>
<dbReference type="AlphaFoldDB" id="A0A6A5BGM6"/>
<name>A0A6A5BGM6_NAEFO</name>
<sequence>MMRLNSLNNSQSKLSSFRWGVSSSDDFEHDHTTNRIIGANSNNNNTEQDEEEMIEAMNFGSSEERFQQQDPTRFHYPEEQQSRGPRVRHHHTRLIEEELHEGFPSTTTSKSKDETFVHGTNTIHQSSSSVLQSLKQFERIALRNIGMKHEDDDDDDGLNLDPQFNSNRKTNKRREGKNFDPTSHSVSDEDDHRRRLLDASHIIVDDEEDAHSRLSLASVSTSQTNTYTDVDSVIDPIHPHIKHKHYYPKRHKATREEKIAYSKKVGRTLFTIFLVILMTSLTIIDVIVSPKNTWVTRLSIFVCMVIFWRFLYEYLFEIIFEWILEYLIKDD</sequence>
<evidence type="ECO:0000313" key="3">
    <source>
        <dbReference type="EMBL" id="KAF0973621.1"/>
    </source>
</evidence>
<organism evidence="3 4">
    <name type="scientific">Naegleria fowleri</name>
    <name type="common">Brain eating amoeba</name>
    <dbReference type="NCBI Taxonomy" id="5763"/>
    <lineage>
        <taxon>Eukaryota</taxon>
        <taxon>Discoba</taxon>
        <taxon>Heterolobosea</taxon>
        <taxon>Tetramitia</taxon>
        <taxon>Eutetramitia</taxon>
        <taxon>Vahlkampfiidae</taxon>
        <taxon>Naegleria</taxon>
    </lineage>
</organism>